<evidence type="ECO:0000313" key="1">
    <source>
        <dbReference type="EMBL" id="KAF9642853.1"/>
    </source>
</evidence>
<sequence length="88" mass="10190">MDRTEFHHGPMELCWSVCNHMGIHSVIALFLYPSLTVQYTRVHFKQTIEIRTNQVSLKLHLSSATLPQKVLHREVLRRSNPLQGLDPS</sequence>
<organism evidence="1 2">
    <name type="scientific">Thelephora ganbajun</name>
    <name type="common">Ganba fungus</name>
    <dbReference type="NCBI Taxonomy" id="370292"/>
    <lineage>
        <taxon>Eukaryota</taxon>
        <taxon>Fungi</taxon>
        <taxon>Dikarya</taxon>
        <taxon>Basidiomycota</taxon>
        <taxon>Agaricomycotina</taxon>
        <taxon>Agaricomycetes</taxon>
        <taxon>Thelephorales</taxon>
        <taxon>Thelephoraceae</taxon>
        <taxon>Thelephora</taxon>
    </lineage>
</organism>
<gene>
    <name evidence="1" type="ORF">BDM02DRAFT_3273298</name>
</gene>
<name>A0ACB6YZW8_THEGA</name>
<reference evidence="1" key="2">
    <citation type="journal article" date="2020" name="Nat. Commun.">
        <title>Large-scale genome sequencing of mycorrhizal fungi provides insights into the early evolution of symbiotic traits.</title>
        <authorList>
            <person name="Miyauchi S."/>
            <person name="Kiss E."/>
            <person name="Kuo A."/>
            <person name="Drula E."/>
            <person name="Kohler A."/>
            <person name="Sanchez-Garcia M."/>
            <person name="Morin E."/>
            <person name="Andreopoulos B."/>
            <person name="Barry K.W."/>
            <person name="Bonito G."/>
            <person name="Buee M."/>
            <person name="Carver A."/>
            <person name="Chen C."/>
            <person name="Cichocki N."/>
            <person name="Clum A."/>
            <person name="Culley D."/>
            <person name="Crous P.W."/>
            <person name="Fauchery L."/>
            <person name="Girlanda M."/>
            <person name="Hayes R.D."/>
            <person name="Keri Z."/>
            <person name="LaButti K."/>
            <person name="Lipzen A."/>
            <person name="Lombard V."/>
            <person name="Magnuson J."/>
            <person name="Maillard F."/>
            <person name="Murat C."/>
            <person name="Nolan M."/>
            <person name="Ohm R.A."/>
            <person name="Pangilinan J."/>
            <person name="Pereira M.F."/>
            <person name="Perotto S."/>
            <person name="Peter M."/>
            <person name="Pfister S."/>
            <person name="Riley R."/>
            <person name="Sitrit Y."/>
            <person name="Stielow J.B."/>
            <person name="Szollosi G."/>
            <person name="Zifcakova L."/>
            <person name="Stursova M."/>
            <person name="Spatafora J.W."/>
            <person name="Tedersoo L."/>
            <person name="Vaario L.M."/>
            <person name="Yamada A."/>
            <person name="Yan M."/>
            <person name="Wang P."/>
            <person name="Xu J."/>
            <person name="Bruns T."/>
            <person name="Baldrian P."/>
            <person name="Vilgalys R."/>
            <person name="Dunand C."/>
            <person name="Henrissat B."/>
            <person name="Grigoriev I.V."/>
            <person name="Hibbett D."/>
            <person name="Nagy L.G."/>
            <person name="Martin F.M."/>
        </authorList>
    </citation>
    <scope>NUCLEOTIDE SEQUENCE</scope>
    <source>
        <strain evidence="1">P2</strain>
    </source>
</reference>
<dbReference type="EMBL" id="MU118340">
    <property type="protein sequence ID" value="KAF9642853.1"/>
    <property type="molecule type" value="Genomic_DNA"/>
</dbReference>
<accession>A0ACB6YZW8</accession>
<dbReference type="Proteomes" id="UP000886501">
    <property type="component" value="Unassembled WGS sequence"/>
</dbReference>
<comment type="caution">
    <text evidence="1">The sequence shown here is derived from an EMBL/GenBank/DDBJ whole genome shotgun (WGS) entry which is preliminary data.</text>
</comment>
<protein>
    <submittedName>
        <fullName evidence="1">Uncharacterized protein</fullName>
    </submittedName>
</protein>
<proteinExistence type="predicted"/>
<reference evidence="1" key="1">
    <citation type="submission" date="2019-10" db="EMBL/GenBank/DDBJ databases">
        <authorList>
            <consortium name="DOE Joint Genome Institute"/>
            <person name="Kuo A."/>
            <person name="Miyauchi S."/>
            <person name="Kiss E."/>
            <person name="Drula E."/>
            <person name="Kohler A."/>
            <person name="Sanchez-Garcia M."/>
            <person name="Andreopoulos B."/>
            <person name="Barry K.W."/>
            <person name="Bonito G."/>
            <person name="Buee M."/>
            <person name="Carver A."/>
            <person name="Chen C."/>
            <person name="Cichocki N."/>
            <person name="Clum A."/>
            <person name="Culley D."/>
            <person name="Crous P.W."/>
            <person name="Fauchery L."/>
            <person name="Girlanda M."/>
            <person name="Hayes R."/>
            <person name="Keri Z."/>
            <person name="Labutti K."/>
            <person name="Lipzen A."/>
            <person name="Lombard V."/>
            <person name="Magnuson J."/>
            <person name="Maillard F."/>
            <person name="Morin E."/>
            <person name="Murat C."/>
            <person name="Nolan M."/>
            <person name="Ohm R."/>
            <person name="Pangilinan J."/>
            <person name="Pereira M."/>
            <person name="Perotto S."/>
            <person name="Peter M."/>
            <person name="Riley R."/>
            <person name="Sitrit Y."/>
            <person name="Stielow B."/>
            <person name="Szollosi G."/>
            <person name="Zifcakova L."/>
            <person name="Stursova M."/>
            <person name="Spatafora J.W."/>
            <person name="Tedersoo L."/>
            <person name="Vaario L.-M."/>
            <person name="Yamada A."/>
            <person name="Yan M."/>
            <person name="Wang P."/>
            <person name="Xu J."/>
            <person name="Bruns T."/>
            <person name="Baldrian P."/>
            <person name="Vilgalys R."/>
            <person name="Henrissat B."/>
            <person name="Grigoriev I.V."/>
            <person name="Hibbett D."/>
            <person name="Nagy L.G."/>
            <person name="Martin F.M."/>
        </authorList>
    </citation>
    <scope>NUCLEOTIDE SEQUENCE</scope>
    <source>
        <strain evidence="1">P2</strain>
    </source>
</reference>
<evidence type="ECO:0000313" key="2">
    <source>
        <dbReference type="Proteomes" id="UP000886501"/>
    </source>
</evidence>
<keyword evidence="2" id="KW-1185">Reference proteome</keyword>